<evidence type="ECO:0000259" key="12">
    <source>
        <dbReference type="SMART" id="SM00382"/>
    </source>
</evidence>
<evidence type="ECO:0000256" key="6">
    <source>
        <dbReference type="ARBA" id="ARBA00022741"/>
    </source>
</evidence>
<dbReference type="NCBIfam" id="NF004046">
    <property type="entry name" value="PRK05563.1"/>
    <property type="match status" value="1"/>
</dbReference>
<dbReference type="PANTHER" id="PTHR11669">
    <property type="entry name" value="REPLICATION FACTOR C / DNA POLYMERASE III GAMMA-TAU SUBUNIT"/>
    <property type="match status" value="1"/>
</dbReference>
<dbReference type="InterPro" id="IPR012763">
    <property type="entry name" value="DNA_pol_III_sug/sutau_N"/>
</dbReference>
<dbReference type="Gene3D" id="1.20.272.10">
    <property type="match status" value="1"/>
</dbReference>
<dbReference type="PANTHER" id="PTHR11669:SF0">
    <property type="entry name" value="PROTEIN STICHEL-LIKE 2"/>
    <property type="match status" value="1"/>
</dbReference>
<keyword evidence="9 11" id="KW-0239">DNA-directed DNA polymerase</keyword>
<dbReference type="GO" id="GO:0003887">
    <property type="term" value="F:DNA-directed DNA polymerase activity"/>
    <property type="evidence" value="ECO:0007669"/>
    <property type="project" value="UniProtKB-KW"/>
</dbReference>
<dbReference type="InterPro" id="IPR008921">
    <property type="entry name" value="DNA_pol3_clamp-load_cplx_C"/>
</dbReference>
<dbReference type="SUPFAM" id="SSF52540">
    <property type="entry name" value="P-loop containing nucleoside triphosphate hydrolases"/>
    <property type="match status" value="1"/>
</dbReference>
<name>A0A0G1B6D4_9BACT</name>
<comment type="subunit">
    <text evidence="11">DNA polymerase III contains a core (composed of alpha, epsilon and theta chains) that associates with a tau subunit. This core dimerizes to form the POLIII' complex. PolIII' associates with the gamma complex (composed of gamma, delta, delta', psi and chi chains) and with the beta chain to form the complete DNA polymerase III complex.</text>
</comment>
<evidence type="ECO:0000256" key="1">
    <source>
        <dbReference type="ARBA" id="ARBA00006360"/>
    </source>
</evidence>
<comment type="similarity">
    <text evidence="1 11">Belongs to the DnaX/STICHEL family.</text>
</comment>
<evidence type="ECO:0000256" key="4">
    <source>
        <dbReference type="ARBA" id="ARBA00022705"/>
    </source>
</evidence>
<dbReference type="InterPro" id="IPR027417">
    <property type="entry name" value="P-loop_NTPase"/>
</dbReference>
<keyword evidence="6 11" id="KW-0547">Nucleotide-binding</keyword>
<dbReference type="InterPro" id="IPR045085">
    <property type="entry name" value="HLD_clamp_pol_III_gamma_tau"/>
</dbReference>
<sequence length="544" mass="60896">MASIYRKYRPKTFAEMVGQNHIKLTIMSEIAQDNFTHAYLFCGPRGLGKTTVARLLAKAVNCEKRKSGQAEPCNECQSCLDIMAGKAMDLLEIDAASHTGVDNVRENIIDNVRFFPHRSKFKVFIIDEVHMLSISAFNALLKTLEEPPAHAIFILCTTELHKVPETIVSRCQHFDFKKVAPAEAIKRLKMIAKAEAVKIDNEVLEIIALRAEGSMRDGENFLGQVLSLGEKTITLEQATLVLPSAEIGLVVEFLKIIFNKKTVAALEFANKLVDDGVDLEIFNKELIVFLRKMILIKEGAVKGDWLGWLVKLGGELDAILEKTTAAEIVDYLKIFLGIERDLKDSEIPQLPMELAIINICEKGKTVGHLPTVEQPTVFKNPAIFKKEPEPKSEPMASVEKEKKEEVIRITSGKPDANLDKIKKNWNQIIKAGHQKSRDLMFVNESMVWPLGIADGFLELGFKYDLHKSRFEINSDKDIFTQAVKETVGMALAIRAKTLKPSELAALEMEKEAFDNSQEKMTGIKVTDDNILEKVLESFGGEVVE</sequence>
<keyword evidence="8 11" id="KW-0067">ATP-binding</keyword>
<dbReference type="CDD" id="cd18137">
    <property type="entry name" value="HLD_clamp_pol_III_gamma_tau"/>
    <property type="match status" value="1"/>
</dbReference>
<dbReference type="SUPFAM" id="SSF48019">
    <property type="entry name" value="post-AAA+ oligomerization domain-like"/>
    <property type="match status" value="1"/>
</dbReference>
<dbReference type="GO" id="GO:0046872">
    <property type="term" value="F:metal ion binding"/>
    <property type="evidence" value="ECO:0007669"/>
    <property type="project" value="UniProtKB-KW"/>
</dbReference>
<evidence type="ECO:0000256" key="10">
    <source>
        <dbReference type="ARBA" id="ARBA00049244"/>
    </source>
</evidence>
<keyword evidence="3 11" id="KW-0548">Nucleotidyltransferase</keyword>
<keyword evidence="7" id="KW-0862">Zinc</keyword>
<feature type="domain" description="AAA+ ATPase" evidence="12">
    <location>
        <begin position="35"/>
        <end position="180"/>
    </location>
</feature>
<dbReference type="GO" id="GO:0009360">
    <property type="term" value="C:DNA polymerase III complex"/>
    <property type="evidence" value="ECO:0007669"/>
    <property type="project" value="InterPro"/>
</dbReference>
<keyword evidence="4 11" id="KW-0235">DNA replication</keyword>
<dbReference type="GO" id="GO:0003677">
    <property type="term" value="F:DNA binding"/>
    <property type="evidence" value="ECO:0007669"/>
    <property type="project" value="InterPro"/>
</dbReference>
<dbReference type="CDD" id="cd00009">
    <property type="entry name" value="AAA"/>
    <property type="match status" value="1"/>
</dbReference>
<evidence type="ECO:0000256" key="7">
    <source>
        <dbReference type="ARBA" id="ARBA00022833"/>
    </source>
</evidence>
<accession>A0A0G1B6D4</accession>
<dbReference type="SMART" id="SM00382">
    <property type="entry name" value="AAA"/>
    <property type="match status" value="1"/>
</dbReference>
<evidence type="ECO:0000313" key="14">
    <source>
        <dbReference type="Proteomes" id="UP000034516"/>
    </source>
</evidence>
<reference evidence="13 14" key="1">
    <citation type="journal article" date="2015" name="Nature">
        <title>rRNA introns, odd ribosomes, and small enigmatic genomes across a large radiation of phyla.</title>
        <authorList>
            <person name="Brown C.T."/>
            <person name="Hug L.A."/>
            <person name="Thomas B.C."/>
            <person name="Sharon I."/>
            <person name="Castelle C.J."/>
            <person name="Singh A."/>
            <person name="Wilkins M.J."/>
            <person name="Williams K.H."/>
            <person name="Banfield J.F."/>
        </authorList>
    </citation>
    <scope>NUCLEOTIDE SEQUENCE [LARGE SCALE GENOMIC DNA]</scope>
</reference>
<dbReference type="Pfam" id="PF12169">
    <property type="entry name" value="DNA_pol3_gamma3"/>
    <property type="match status" value="1"/>
</dbReference>
<dbReference type="AlphaFoldDB" id="A0A0G1B6D4"/>
<dbReference type="GO" id="GO:0005524">
    <property type="term" value="F:ATP binding"/>
    <property type="evidence" value="ECO:0007669"/>
    <property type="project" value="UniProtKB-KW"/>
</dbReference>
<dbReference type="GO" id="GO:0006261">
    <property type="term" value="P:DNA-templated DNA replication"/>
    <property type="evidence" value="ECO:0007669"/>
    <property type="project" value="TreeGrafter"/>
</dbReference>
<dbReference type="InterPro" id="IPR050238">
    <property type="entry name" value="DNA_Rep/Repair_Clamp_Loader"/>
</dbReference>
<dbReference type="PATRIC" id="fig|1618677.3.peg.439"/>
<dbReference type="FunFam" id="3.40.50.300:FF:000014">
    <property type="entry name" value="DNA polymerase III subunit gamma/tau"/>
    <property type="match status" value="1"/>
</dbReference>
<dbReference type="InterPro" id="IPR003593">
    <property type="entry name" value="AAA+_ATPase"/>
</dbReference>
<dbReference type="InterPro" id="IPR022754">
    <property type="entry name" value="DNA_pol_III_gamma-3"/>
</dbReference>
<evidence type="ECO:0000256" key="3">
    <source>
        <dbReference type="ARBA" id="ARBA00022695"/>
    </source>
</evidence>
<organism evidence="13 14">
    <name type="scientific">Candidatus Kuenenbacteria bacterium GW2011_GWA2_42_15</name>
    <dbReference type="NCBI Taxonomy" id="1618677"/>
    <lineage>
        <taxon>Bacteria</taxon>
        <taxon>Candidatus Kueneniibacteriota</taxon>
    </lineage>
</organism>
<dbReference type="EMBL" id="LCCW01000022">
    <property type="protein sequence ID" value="KKS41906.1"/>
    <property type="molecule type" value="Genomic_DNA"/>
</dbReference>
<comment type="function">
    <text evidence="11">DNA polymerase III is a complex, multichain enzyme responsible for most of the replicative synthesis in bacteria. This DNA polymerase also exhibits 3' to 5' exonuclease activity.</text>
</comment>
<keyword evidence="2 11" id="KW-0808">Transferase</keyword>
<evidence type="ECO:0000256" key="8">
    <source>
        <dbReference type="ARBA" id="ARBA00022840"/>
    </source>
</evidence>
<dbReference type="EC" id="2.7.7.7" evidence="11"/>
<comment type="caution">
    <text evidence="13">The sequence shown here is derived from an EMBL/GenBank/DDBJ whole genome shotgun (WGS) entry which is preliminary data.</text>
</comment>
<evidence type="ECO:0000256" key="9">
    <source>
        <dbReference type="ARBA" id="ARBA00022932"/>
    </source>
</evidence>
<comment type="catalytic activity">
    <reaction evidence="10 11">
        <text>DNA(n) + a 2'-deoxyribonucleoside 5'-triphosphate = DNA(n+1) + diphosphate</text>
        <dbReference type="Rhea" id="RHEA:22508"/>
        <dbReference type="Rhea" id="RHEA-COMP:17339"/>
        <dbReference type="Rhea" id="RHEA-COMP:17340"/>
        <dbReference type="ChEBI" id="CHEBI:33019"/>
        <dbReference type="ChEBI" id="CHEBI:61560"/>
        <dbReference type="ChEBI" id="CHEBI:173112"/>
        <dbReference type="EC" id="2.7.7.7"/>
    </reaction>
</comment>
<dbReference type="Gene3D" id="1.10.8.60">
    <property type="match status" value="1"/>
</dbReference>
<protein>
    <recommendedName>
        <fullName evidence="11">DNA polymerase III subunit gamma/tau</fullName>
        <ecNumber evidence="11">2.7.7.7</ecNumber>
    </recommendedName>
</protein>
<evidence type="ECO:0000256" key="2">
    <source>
        <dbReference type="ARBA" id="ARBA00022679"/>
    </source>
</evidence>
<dbReference type="Gene3D" id="3.40.50.300">
    <property type="entry name" value="P-loop containing nucleotide triphosphate hydrolases"/>
    <property type="match status" value="1"/>
</dbReference>
<evidence type="ECO:0000256" key="5">
    <source>
        <dbReference type="ARBA" id="ARBA00022723"/>
    </source>
</evidence>
<dbReference type="Pfam" id="PF13177">
    <property type="entry name" value="DNA_pol3_delta2"/>
    <property type="match status" value="1"/>
</dbReference>
<evidence type="ECO:0000256" key="11">
    <source>
        <dbReference type="RuleBase" id="RU364063"/>
    </source>
</evidence>
<keyword evidence="5" id="KW-0479">Metal-binding</keyword>
<dbReference type="Pfam" id="PF22608">
    <property type="entry name" value="DNAX_ATPase_lid"/>
    <property type="match status" value="1"/>
</dbReference>
<gene>
    <name evidence="11" type="primary">dnaX</name>
    <name evidence="13" type="ORF">UV02_C0022G0016</name>
</gene>
<proteinExistence type="inferred from homology"/>
<dbReference type="NCBIfam" id="TIGR02397">
    <property type="entry name" value="dnaX_nterm"/>
    <property type="match status" value="1"/>
</dbReference>
<dbReference type="Proteomes" id="UP000034516">
    <property type="component" value="Unassembled WGS sequence"/>
</dbReference>
<evidence type="ECO:0000313" key="13">
    <source>
        <dbReference type="EMBL" id="KKS41906.1"/>
    </source>
</evidence>